<protein>
    <submittedName>
        <fullName evidence="1">Uncharacterized protein</fullName>
    </submittedName>
</protein>
<dbReference type="AlphaFoldDB" id="A0A1Q8YG80"/>
<gene>
    <name evidence="1" type="ORF">BLL52_1799</name>
</gene>
<organism evidence="1 2">
    <name type="scientific">Rhodoferax antarcticus ANT.BR</name>
    <dbReference type="NCBI Taxonomy" id="1111071"/>
    <lineage>
        <taxon>Bacteria</taxon>
        <taxon>Pseudomonadati</taxon>
        <taxon>Pseudomonadota</taxon>
        <taxon>Betaproteobacteria</taxon>
        <taxon>Burkholderiales</taxon>
        <taxon>Comamonadaceae</taxon>
        <taxon>Rhodoferax</taxon>
    </lineage>
</organism>
<evidence type="ECO:0000313" key="2">
    <source>
        <dbReference type="Proteomes" id="UP000185911"/>
    </source>
</evidence>
<proteinExistence type="predicted"/>
<dbReference type="Proteomes" id="UP000185911">
    <property type="component" value="Unassembled WGS sequence"/>
</dbReference>
<reference evidence="1 2" key="1">
    <citation type="submission" date="2017-01" db="EMBL/GenBank/DDBJ databases">
        <title>Genome sequence of Rhodoferax antarcticus ANT.BR, a psychrophilic purple nonsulfur bacterium from an Antarctic microbial mat.</title>
        <authorList>
            <person name="Baker J."/>
            <person name="Riester C."/>
            <person name="Skinner B."/>
            <person name="Newell A."/>
            <person name="Swingley W."/>
            <person name="Madigan M."/>
            <person name="Jung D."/>
            <person name="Asao M."/>
            <person name="Chen M."/>
            <person name="Loughlin P."/>
            <person name="Pan H."/>
            <person name="Lin S."/>
            <person name="Li N."/>
            <person name="Shaw J."/>
            <person name="Prado M."/>
            <person name="Sherman C."/>
            <person name="Li X."/>
            <person name="Tang J."/>
            <person name="Blankenship R."/>
            <person name="Zhao T."/>
            <person name="Touchman J."/>
            <person name="Sattley M."/>
        </authorList>
    </citation>
    <scope>NUCLEOTIDE SEQUENCE [LARGE SCALE GENOMIC DNA]</scope>
    <source>
        <strain evidence="1 2">ANT.BR</strain>
    </source>
</reference>
<sequence length="53" mass="5859">MIILIRSVCAKSEIVFSKSRKYLLATTNESALSTLSDQAYDVVLLDLGLPKKD</sequence>
<comment type="caution">
    <text evidence="1">The sequence shown here is derived from an EMBL/GenBank/DDBJ whole genome shotgun (WGS) entry which is preliminary data.</text>
</comment>
<keyword evidence="2" id="KW-1185">Reference proteome</keyword>
<dbReference type="EMBL" id="MSYM01000011">
    <property type="protein sequence ID" value="OLP07048.1"/>
    <property type="molecule type" value="Genomic_DNA"/>
</dbReference>
<accession>A0A1Q8YG80</accession>
<evidence type="ECO:0000313" key="1">
    <source>
        <dbReference type="EMBL" id="OLP07048.1"/>
    </source>
</evidence>
<name>A0A1Q8YG80_9BURK</name>